<organism evidence="1 2">
    <name type="scientific">Chthoniobacter flavus Ellin428</name>
    <dbReference type="NCBI Taxonomy" id="497964"/>
    <lineage>
        <taxon>Bacteria</taxon>
        <taxon>Pseudomonadati</taxon>
        <taxon>Verrucomicrobiota</taxon>
        <taxon>Spartobacteria</taxon>
        <taxon>Chthoniobacterales</taxon>
        <taxon>Chthoniobacteraceae</taxon>
        <taxon>Chthoniobacter</taxon>
    </lineage>
</organism>
<reference evidence="1 2" key="1">
    <citation type="journal article" date="2011" name="J. Bacteriol.">
        <title>Genome sequence of Chthoniobacter flavus Ellin428, an aerobic heterotrophic soil bacterium.</title>
        <authorList>
            <person name="Kant R."/>
            <person name="van Passel M.W."/>
            <person name="Palva A."/>
            <person name="Lucas S."/>
            <person name="Lapidus A."/>
            <person name="Glavina Del Rio T."/>
            <person name="Dalin E."/>
            <person name="Tice H."/>
            <person name="Bruce D."/>
            <person name="Goodwin L."/>
            <person name="Pitluck S."/>
            <person name="Larimer F.W."/>
            <person name="Land M.L."/>
            <person name="Hauser L."/>
            <person name="Sangwan P."/>
            <person name="de Vos W.M."/>
            <person name="Janssen P.H."/>
            <person name="Smidt H."/>
        </authorList>
    </citation>
    <scope>NUCLEOTIDE SEQUENCE [LARGE SCALE GENOMIC DNA]</scope>
    <source>
        <strain evidence="1 2">Ellin428</strain>
    </source>
</reference>
<evidence type="ECO:0000313" key="1">
    <source>
        <dbReference type="EMBL" id="EDY19669.1"/>
    </source>
</evidence>
<dbReference type="EMBL" id="ABVL01000007">
    <property type="protein sequence ID" value="EDY19669.1"/>
    <property type="molecule type" value="Genomic_DNA"/>
</dbReference>
<keyword evidence="2" id="KW-1185">Reference proteome</keyword>
<protein>
    <submittedName>
        <fullName evidence="1">Uncharacterized protein</fullName>
    </submittedName>
</protein>
<comment type="caution">
    <text evidence="1">The sequence shown here is derived from an EMBL/GenBank/DDBJ whole genome shotgun (WGS) entry which is preliminary data.</text>
</comment>
<dbReference type="Proteomes" id="UP000005824">
    <property type="component" value="Unassembled WGS sequence"/>
</dbReference>
<dbReference type="InParanoid" id="B4D1Q7"/>
<dbReference type="RefSeq" id="WP_006980170.1">
    <property type="nucleotide sequence ID" value="NZ_ABVL01000007.1"/>
</dbReference>
<dbReference type="STRING" id="497964.CfE428DRAFT_2845"/>
<name>B4D1Q7_9BACT</name>
<evidence type="ECO:0000313" key="2">
    <source>
        <dbReference type="Proteomes" id="UP000005824"/>
    </source>
</evidence>
<dbReference type="AlphaFoldDB" id="B4D1Q7"/>
<gene>
    <name evidence="1" type="ORF">CfE428DRAFT_2845</name>
</gene>
<proteinExistence type="predicted"/>
<accession>B4D1Q7</accession>
<sequence>MGLSEDWKKAKNRLEVMMSKRNPAEEFLGVFREGHSIETSLERADAAEAPVQLREALDEFRKEATAYTQILRTAAEDTGYVPPEDKPTYLANIESFENALAKLLAAGEEKAAALDGTDQVVKVEADPKIVAGQLMGMNKELIEVGVWVTKKLSTLTTNLERQKAMLAGQKGPKENMVRGFTMIRDAELKGREAVEAKARSFAELEKRVSHIPTELHQDAEVAPPLTQFTETAARVKMDLASVQVEQKAYIDFLNESIGMMA</sequence>